<dbReference type="PANTHER" id="PTHR37017:SF11">
    <property type="entry name" value="ESTERASE_LIPASE_THIOESTERASE DOMAIN-CONTAINING PROTEIN"/>
    <property type="match status" value="1"/>
</dbReference>
<evidence type="ECO:0000313" key="3">
    <source>
        <dbReference type="Proteomes" id="UP000244649"/>
    </source>
</evidence>
<dbReference type="Proteomes" id="UP000244649">
    <property type="component" value="Unassembled WGS sequence"/>
</dbReference>
<reference evidence="2 3" key="1">
    <citation type="submission" date="2018-04" db="EMBL/GenBank/DDBJ databases">
        <authorList>
            <person name="Go L.Y."/>
            <person name="Mitchell J.A."/>
        </authorList>
    </citation>
    <scope>NUCLEOTIDE SEQUENCE [LARGE SCALE GENOMIC DNA]</scope>
    <source>
        <strain evidence="2 3">TPD7010</strain>
    </source>
</reference>
<dbReference type="InterPro" id="IPR000073">
    <property type="entry name" value="AB_hydrolase_1"/>
</dbReference>
<accession>A0A2T7WTC8</accession>
<comment type="caution">
    <text evidence="2">The sequence shown here is derived from an EMBL/GenBank/DDBJ whole genome shotgun (WGS) entry which is preliminary data.</text>
</comment>
<dbReference type="Gene3D" id="3.40.50.1820">
    <property type="entry name" value="alpha/beta hydrolase"/>
    <property type="match status" value="1"/>
</dbReference>
<evidence type="ECO:0000313" key="2">
    <source>
        <dbReference type="EMBL" id="PVE77841.1"/>
    </source>
</evidence>
<dbReference type="RefSeq" id="WP_116536757.1">
    <property type="nucleotide sequence ID" value="NZ_JAQDQE010000003.1"/>
</dbReference>
<evidence type="ECO:0000259" key="1">
    <source>
        <dbReference type="Pfam" id="PF12697"/>
    </source>
</evidence>
<dbReference type="InterPro" id="IPR052897">
    <property type="entry name" value="Sec-Metab_Biosynth_Hydrolase"/>
</dbReference>
<organism evidence="2 3">
    <name type="scientific">Microbacterium testaceum</name>
    <name type="common">Aureobacterium testaceum</name>
    <name type="synonym">Brevibacterium testaceum</name>
    <dbReference type="NCBI Taxonomy" id="2033"/>
    <lineage>
        <taxon>Bacteria</taxon>
        <taxon>Bacillati</taxon>
        <taxon>Actinomycetota</taxon>
        <taxon>Actinomycetes</taxon>
        <taxon>Micrococcales</taxon>
        <taxon>Microbacteriaceae</taxon>
        <taxon>Microbacterium</taxon>
    </lineage>
</organism>
<dbReference type="AlphaFoldDB" id="A0A2T7WTC8"/>
<dbReference type="InterPro" id="IPR029058">
    <property type="entry name" value="AB_hydrolase_fold"/>
</dbReference>
<proteinExistence type="predicted"/>
<dbReference type="GO" id="GO:0003824">
    <property type="term" value="F:catalytic activity"/>
    <property type="evidence" value="ECO:0007669"/>
    <property type="project" value="UniProtKB-ARBA"/>
</dbReference>
<gene>
    <name evidence="2" type="ORF">DC432_03850</name>
</gene>
<feature type="domain" description="AB hydrolase-1" evidence="1">
    <location>
        <begin position="8"/>
        <end position="223"/>
    </location>
</feature>
<dbReference type="Pfam" id="PF12697">
    <property type="entry name" value="Abhydrolase_6"/>
    <property type="match status" value="1"/>
</dbReference>
<dbReference type="EMBL" id="QDFT01000006">
    <property type="protein sequence ID" value="PVE77841.1"/>
    <property type="molecule type" value="Genomic_DNA"/>
</dbReference>
<dbReference type="SUPFAM" id="SSF53474">
    <property type="entry name" value="alpha/beta-Hydrolases"/>
    <property type="match status" value="1"/>
</dbReference>
<protein>
    <recommendedName>
        <fullName evidence="1">AB hydrolase-1 domain-containing protein</fullName>
    </recommendedName>
</protein>
<dbReference type="PANTHER" id="PTHR37017">
    <property type="entry name" value="AB HYDROLASE-1 DOMAIN-CONTAINING PROTEIN-RELATED"/>
    <property type="match status" value="1"/>
</dbReference>
<name>A0A2T7WTC8_MICTE</name>
<sequence>MNAVTPHVVLVHGAWHGGWSWGSTPDDLRARGLTVSVIDQLPSTDGGAPAGLKDDAKALREHIAAEKGPVVVVAHSYGGMVASELAGEPSIAAVVYLAAFLPVEGETLAELMGGQLPPWVLFDETRTFTHLDPSVSREFVAVDAASPEQVDEHVSRMVPHAVRAFLEPSSTAGWGSTPVTYVVAERDQVIPPEAQHAMAGRAGAATTVADATHLGIQSQSAEAVEIIAAVAAAVRPR</sequence>